<keyword evidence="1" id="KW-0472">Membrane</keyword>
<dbReference type="EMBL" id="JAACJJ010000001">
    <property type="protein sequence ID" value="KAF5330606.1"/>
    <property type="molecule type" value="Genomic_DNA"/>
</dbReference>
<feature type="transmembrane region" description="Helical" evidence="1">
    <location>
        <begin position="195"/>
        <end position="217"/>
    </location>
</feature>
<sequence>MATTLPAVNVVMPGFSLTNRLLLYANIITVPAAALGGLGTHLPINAGFLGYTIYQQYIFYVATKHKQLHALCMLPQYLNTLYAFTYAAGISAGNHWLSVITCLGTIAALIINNITTWTAYLTDLPEGYGVYRFYFFGWRTLSPNWRTLFLLWAVFDSFATFDYIALSVYVAGVTPVASKEVKNDDTFKWWSDTSLVWGSVVGLVMFWPVVLWTELIVKENHIVSETDMISFYLFIVQIALLAIPSVYSLLRRLRPCGGDGSTGFV</sequence>
<gene>
    <name evidence="2" type="ORF">D9619_005194</name>
</gene>
<keyword evidence="1" id="KW-1133">Transmembrane helix</keyword>
<reference evidence="2 3" key="1">
    <citation type="journal article" date="2020" name="ISME J.">
        <title>Uncovering the hidden diversity of litter-decomposition mechanisms in mushroom-forming fungi.</title>
        <authorList>
            <person name="Floudas D."/>
            <person name="Bentzer J."/>
            <person name="Ahren D."/>
            <person name="Johansson T."/>
            <person name="Persson P."/>
            <person name="Tunlid A."/>
        </authorList>
    </citation>
    <scope>NUCLEOTIDE SEQUENCE [LARGE SCALE GENOMIC DNA]</scope>
    <source>
        <strain evidence="2 3">CBS 101986</strain>
    </source>
</reference>
<feature type="transmembrane region" description="Helical" evidence="1">
    <location>
        <begin position="21"/>
        <end position="38"/>
    </location>
</feature>
<comment type="caution">
    <text evidence="2">The sequence shown here is derived from an EMBL/GenBank/DDBJ whole genome shotgun (WGS) entry which is preliminary data.</text>
</comment>
<keyword evidence="3" id="KW-1185">Reference proteome</keyword>
<feature type="transmembrane region" description="Helical" evidence="1">
    <location>
        <begin position="149"/>
        <end position="174"/>
    </location>
</feature>
<evidence type="ECO:0000256" key="1">
    <source>
        <dbReference type="SAM" id="Phobius"/>
    </source>
</evidence>
<dbReference type="AlphaFoldDB" id="A0A8H5BWL9"/>
<keyword evidence="1" id="KW-0812">Transmembrane</keyword>
<feature type="transmembrane region" description="Helical" evidence="1">
    <location>
        <begin position="83"/>
        <end position="111"/>
    </location>
</feature>
<feature type="transmembrane region" description="Helical" evidence="1">
    <location>
        <begin position="229"/>
        <end position="250"/>
    </location>
</feature>
<organism evidence="2 3">
    <name type="scientific">Psilocybe cf. subviscida</name>
    <dbReference type="NCBI Taxonomy" id="2480587"/>
    <lineage>
        <taxon>Eukaryota</taxon>
        <taxon>Fungi</taxon>
        <taxon>Dikarya</taxon>
        <taxon>Basidiomycota</taxon>
        <taxon>Agaricomycotina</taxon>
        <taxon>Agaricomycetes</taxon>
        <taxon>Agaricomycetidae</taxon>
        <taxon>Agaricales</taxon>
        <taxon>Agaricineae</taxon>
        <taxon>Strophariaceae</taxon>
        <taxon>Psilocybe</taxon>
    </lineage>
</organism>
<dbReference type="OrthoDB" id="4261061at2759"/>
<evidence type="ECO:0000313" key="3">
    <source>
        <dbReference type="Proteomes" id="UP000567179"/>
    </source>
</evidence>
<evidence type="ECO:0000313" key="2">
    <source>
        <dbReference type="EMBL" id="KAF5330606.1"/>
    </source>
</evidence>
<proteinExistence type="predicted"/>
<dbReference type="Proteomes" id="UP000567179">
    <property type="component" value="Unassembled WGS sequence"/>
</dbReference>
<name>A0A8H5BWL9_9AGAR</name>
<protein>
    <submittedName>
        <fullName evidence="2">Uncharacterized protein</fullName>
    </submittedName>
</protein>
<accession>A0A8H5BWL9</accession>